<gene>
    <name evidence="1" type="ORF">FPZ12_025115</name>
</gene>
<dbReference type="AlphaFoldDB" id="A0A5N0V066"/>
<accession>A0A5N0V066</accession>
<dbReference type="OrthoDB" id="164904at2"/>
<proteinExistence type="predicted"/>
<reference evidence="1" key="1">
    <citation type="submission" date="2019-09" db="EMBL/GenBank/DDBJ databases">
        <authorList>
            <person name="Teo W.F.A."/>
            <person name="Duangmal K."/>
        </authorList>
    </citation>
    <scope>NUCLEOTIDE SEQUENCE [LARGE SCALE GENOMIC DNA]</scope>
    <source>
        <strain evidence="1">K81G1</strain>
    </source>
</reference>
<dbReference type="SUPFAM" id="SSF55961">
    <property type="entry name" value="Bet v1-like"/>
    <property type="match status" value="1"/>
</dbReference>
<organism evidence="1 2">
    <name type="scientific">Amycolatopsis acidicola</name>
    <dbReference type="NCBI Taxonomy" id="2596893"/>
    <lineage>
        <taxon>Bacteria</taxon>
        <taxon>Bacillati</taxon>
        <taxon>Actinomycetota</taxon>
        <taxon>Actinomycetes</taxon>
        <taxon>Pseudonocardiales</taxon>
        <taxon>Pseudonocardiaceae</taxon>
        <taxon>Amycolatopsis</taxon>
    </lineage>
</organism>
<evidence type="ECO:0000313" key="2">
    <source>
        <dbReference type="Proteomes" id="UP000319769"/>
    </source>
</evidence>
<comment type="caution">
    <text evidence="1">The sequence shown here is derived from an EMBL/GenBank/DDBJ whole genome shotgun (WGS) entry which is preliminary data.</text>
</comment>
<sequence length="135" mass="14721">MDERPPFLDEHHVLTGASQGAVWQSLTDLLHARQPGAEVVARLVGAGPRGDGPPGFTVADTVPPQRLRLTGRHHFSRYELVFLVEPDGDRTKLSARSYAEFPGVLGRLYRAAVIGSGAHRVLVPRLLRGIARRAS</sequence>
<evidence type="ECO:0000313" key="1">
    <source>
        <dbReference type="EMBL" id="KAA9157455.1"/>
    </source>
</evidence>
<dbReference type="Proteomes" id="UP000319769">
    <property type="component" value="Unassembled WGS sequence"/>
</dbReference>
<dbReference type="EMBL" id="VMNW02000041">
    <property type="protein sequence ID" value="KAA9157455.1"/>
    <property type="molecule type" value="Genomic_DNA"/>
</dbReference>
<dbReference type="RefSeq" id="WP_144760843.1">
    <property type="nucleotide sequence ID" value="NZ_VMNW02000041.1"/>
</dbReference>
<evidence type="ECO:0008006" key="3">
    <source>
        <dbReference type="Google" id="ProtNLM"/>
    </source>
</evidence>
<name>A0A5N0V066_9PSEU</name>
<protein>
    <recommendedName>
        <fullName evidence="3">DUF2867 domain-containing protein</fullName>
    </recommendedName>
</protein>
<keyword evidence="2" id="KW-1185">Reference proteome</keyword>